<reference evidence="1" key="1">
    <citation type="submission" date="2024-02" db="EMBL/GenBank/DDBJ databases">
        <authorList>
            <consortium name="ELIXIR-Norway"/>
            <consortium name="Elixir Norway"/>
        </authorList>
    </citation>
    <scope>NUCLEOTIDE SEQUENCE</scope>
</reference>
<evidence type="ECO:0000313" key="1">
    <source>
        <dbReference type="EMBL" id="CAK9263155.1"/>
    </source>
</evidence>
<evidence type="ECO:0000313" key="2">
    <source>
        <dbReference type="Proteomes" id="UP001497444"/>
    </source>
</evidence>
<proteinExistence type="predicted"/>
<sequence>MEAADSILPPLDSRPCEIMYLSILEMAAPDPDLPLSKVTTYGFHKGALSLEVRAAKTLITVSVTPSVAWSLTNCARPSTRIPCRPLGELWFCLEGWQCQR</sequence>
<keyword evidence="2" id="KW-1185">Reference proteome</keyword>
<protein>
    <submittedName>
        <fullName evidence="1">Uncharacterized protein</fullName>
    </submittedName>
</protein>
<name>A0ABP0WCA8_9BRYO</name>
<dbReference type="EMBL" id="OZ020110">
    <property type="protein sequence ID" value="CAK9263155.1"/>
    <property type="molecule type" value="Genomic_DNA"/>
</dbReference>
<organism evidence="1 2">
    <name type="scientific">Sphagnum jensenii</name>
    <dbReference type="NCBI Taxonomy" id="128206"/>
    <lineage>
        <taxon>Eukaryota</taxon>
        <taxon>Viridiplantae</taxon>
        <taxon>Streptophyta</taxon>
        <taxon>Embryophyta</taxon>
        <taxon>Bryophyta</taxon>
        <taxon>Sphagnophytina</taxon>
        <taxon>Sphagnopsida</taxon>
        <taxon>Sphagnales</taxon>
        <taxon>Sphagnaceae</taxon>
        <taxon>Sphagnum</taxon>
    </lineage>
</organism>
<accession>A0ABP0WCA8</accession>
<gene>
    <name evidence="1" type="ORF">CSSPJE1EN1_LOCUS8633</name>
</gene>
<dbReference type="Proteomes" id="UP001497444">
    <property type="component" value="Chromosome 15"/>
</dbReference>